<dbReference type="Pfam" id="PF01850">
    <property type="entry name" value="PIN"/>
    <property type="match status" value="1"/>
</dbReference>
<reference evidence="10" key="1">
    <citation type="submission" date="2020-10" db="EMBL/GenBank/DDBJ databases">
        <authorList>
            <person name="Abbas A."/>
            <person name="Razzaq R."/>
            <person name="Waqas M."/>
            <person name="Abbas N."/>
            <person name="Nielsen T.K."/>
            <person name="Hansen L.H."/>
            <person name="Hussain S."/>
            <person name="Shahid M."/>
        </authorList>
    </citation>
    <scope>NUCLEOTIDE SEQUENCE</scope>
    <source>
        <strain evidence="10">S14</strain>
    </source>
</reference>
<feature type="binding site" evidence="8">
    <location>
        <position position="5"/>
    </location>
    <ligand>
        <name>Mg(2+)</name>
        <dbReference type="ChEBI" id="CHEBI:18420"/>
    </ligand>
</feature>
<protein>
    <recommendedName>
        <fullName evidence="8">Ribonuclease VapC</fullName>
        <shortName evidence="8">RNase VapC</shortName>
        <ecNumber evidence="8">3.1.-.-</ecNumber>
    </recommendedName>
    <alternativeName>
        <fullName evidence="8">Toxin VapC</fullName>
    </alternativeName>
</protein>
<evidence type="ECO:0000259" key="9">
    <source>
        <dbReference type="Pfam" id="PF01850"/>
    </source>
</evidence>
<dbReference type="InterPro" id="IPR022907">
    <property type="entry name" value="VapC_family"/>
</dbReference>
<keyword evidence="11" id="KW-1185">Reference proteome</keyword>
<dbReference type="EMBL" id="JADBEO010000017">
    <property type="protein sequence ID" value="MDR4306857.1"/>
    <property type="molecule type" value="Genomic_DNA"/>
</dbReference>
<dbReference type="Proteomes" id="UP001181622">
    <property type="component" value="Unassembled WGS sequence"/>
</dbReference>
<dbReference type="InterPro" id="IPR029060">
    <property type="entry name" value="PIN-like_dom_sf"/>
</dbReference>
<accession>A0ABU1DFI1</accession>
<sequence length="144" mass="16138">MIVLDTNIVSELMRPPDERSQAVLSWLRGTSLESLCTTAITVAEIGVGINKLPNGRRRDDFESAARRAFKTYFPRRILPFDQAAAESFGPLIAERRRKGRHFHGFDFQILAIAASRGFAVATRNTRDFSDVGVELVNPWDHPAP</sequence>
<evidence type="ECO:0000313" key="11">
    <source>
        <dbReference type="Proteomes" id="UP001181622"/>
    </source>
</evidence>
<keyword evidence="3 8" id="KW-0540">Nuclease</keyword>
<evidence type="ECO:0000256" key="7">
    <source>
        <dbReference type="ARBA" id="ARBA00038093"/>
    </source>
</evidence>
<proteinExistence type="inferred from homology"/>
<evidence type="ECO:0000256" key="2">
    <source>
        <dbReference type="ARBA" id="ARBA00022649"/>
    </source>
</evidence>
<dbReference type="HAMAP" id="MF_00265">
    <property type="entry name" value="VapC_Nob1"/>
    <property type="match status" value="1"/>
</dbReference>
<feature type="binding site" evidence="8">
    <location>
        <position position="106"/>
    </location>
    <ligand>
        <name>Mg(2+)</name>
        <dbReference type="ChEBI" id="CHEBI:18420"/>
    </ligand>
</feature>
<dbReference type="CDD" id="cd18731">
    <property type="entry name" value="PIN_NgFitB-like"/>
    <property type="match status" value="1"/>
</dbReference>
<keyword evidence="8" id="KW-0800">Toxin</keyword>
<name>A0ABU1DFI1_9HYPH</name>
<keyword evidence="4 8" id="KW-0479">Metal-binding</keyword>
<evidence type="ECO:0000256" key="4">
    <source>
        <dbReference type="ARBA" id="ARBA00022723"/>
    </source>
</evidence>
<dbReference type="PANTHER" id="PTHR33653:SF1">
    <property type="entry name" value="RIBONUCLEASE VAPC2"/>
    <property type="match status" value="1"/>
</dbReference>
<dbReference type="InterPro" id="IPR050556">
    <property type="entry name" value="Type_II_TA_system_RNase"/>
</dbReference>
<dbReference type="EC" id="3.1.-.-" evidence="8"/>
<evidence type="ECO:0000256" key="1">
    <source>
        <dbReference type="ARBA" id="ARBA00001946"/>
    </source>
</evidence>
<comment type="caution">
    <text evidence="10">The sequence shown here is derived from an EMBL/GenBank/DDBJ whole genome shotgun (WGS) entry which is preliminary data.</text>
</comment>
<dbReference type="Gene3D" id="3.40.50.1010">
    <property type="entry name" value="5'-nuclease"/>
    <property type="match status" value="1"/>
</dbReference>
<keyword evidence="5 8" id="KW-0378">Hydrolase</keyword>
<dbReference type="RefSeq" id="WP_309391123.1">
    <property type="nucleotide sequence ID" value="NZ_JADBEO010000017.1"/>
</dbReference>
<evidence type="ECO:0000256" key="3">
    <source>
        <dbReference type="ARBA" id="ARBA00022722"/>
    </source>
</evidence>
<keyword evidence="6 8" id="KW-0460">Magnesium</keyword>
<dbReference type="SUPFAM" id="SSF88723">
    <property type="entry name" value="PIN domain-like"/>
    <property type="match status" value="1"/>
</dbReference>
<organism evidence="10 11">
    <name type="scientific">Chelatococcus sambhunathii</name>
    <dbReference type="NCBI Taxonomy" id="363953"/>
    <lineage>
        <taxon>Bacteria</taxon>
        <taxon>Pseudomonadati</taxon>
        <taxon>Pseudomonadota</taxon>
        <taxon>Alphaproteobacteria</taxon>
        <taxon>Hyphomicrobiales</taxon>
        <taxon>Chelatococcaceae</taxon>
        <taxon>Chelatococcus</taxon>
    </lineage>
</organism>
<evidence type="ECO:0000313" key="10">
    <source>
        <dbReference type="EMBL" id="MDR4306857.1"/>
    </source>
</evidence>
<evidence type="ECO:0000256" key="6">
    <source>
        <dbReference type="ARBA" id="ARBA00022842"/>
    </source>
</evidence>
<comment type="similarity">
    <text evidence="7 8">Belongs to the PINc/VapC protein family.</text>
</comment>
<evidence type="ECO:0000256" key="5">
    <source>
        <dbReference type="ARBA" id="ARBA00022801"/>
    </source>
</evidence>
<dbReference type="InterPro" id="IPR002716">
    <property type="entry name" value="PIN_dom"/>
</dbReference>
<comment type="function">
    <text evidence="8">Toxic component of a toxin-antitoxin (TA) system. An RNase.</text>
</comment>
<feature type="domain" description="PIN" evidence="9">
    <location>
        <begin position="2"/>
        <end position="132"/>
    </location>
</feature>
<keyword evidence="2 8" id="KW-1277">Toxin-antitoxin system</keyword>
<evidence type="ECO:0000256" key="8">
    <source>
        <dbReference type="HAMAP-Rule" id="MF_00265"/>
    </source>
</evidence>
<gene>
    <name evidence="8" type="primary">vapC</name>
    <name evidence="10" type="ORF">IHQ68_09525</name>
</gene>
<comment type="cofactor">
    <cofactor evidence="1 8">
        <name>Mg(2+)</name>
        <dbReference type="ChEBI" id="CHEBI:18420"/>
    </cofactor>
</comment>
<dbReference type="PANTHER" id="PTHR33653">
    <property type="entry name" value="RIBONUCLEASE VAPC2"/>
    <property type="match status" value="1"/>
</dbReference>